<dbReference type="Proteomes" id="UP000748756">
    <property type="component" value="Unassembled WGS sequence"/>
</dbReference>
<keyword evidence="1" id="KW-1133">Transmembrane helix</keyword>
<keyword evidence="1" id="KW-0812">Transmembrane</keyword>
<evidence type="ECO:0000313" key="3">
    <source>
        <dbReference type="Proteomes" id="UP000748756"/>
    </source>
</evidence>
<comment type="caution">
    <text evidence="2">The sequence shown here is derived from an EMBL/GenBank/DDBJ whole genome shotgun (WGS) entry which is preliminary data.</text>
</comment>
<keyword evidence="1" id="KW-0472">Membrane</keyword>
<accession>A0A9P5V877</accession>
<reference evidence="2" key="1">
    <citation type="journal article" date="2020" name="Fungal Divers.">
        <title>Resolving the Mortierellaceae phylogeny through synthesis of multi-gene phylogenetics and phylogenomics.</title>
        <authorList>
            <person name="Vandepol N."/>
            <person name="Liber J."/>
            <person name="Desiro A."/>
            <person name="Na H."/>
            <person name="Kennedy M."/>
            <person name="Barry K."/>
            <person name="Grigoriev I.V."/>
            <person name="Miller A.N."/>
            <person name="O'Donnell K."/>
            <person name="Stajich J.E."/>
            <person name="Bonito G."/>
        </authorList>
    </citation>
    <scope>NUCLEOTIDE SEQUENCE</scope>
    <source>
        <strain evidence="2">NRRL 6426</strain>
    </source>
</reference>
<keyword evidence="3" id="KW-1185">Reference proteome</keyword>
<evidence type="ECO:0000313" key="2">
    <source>
        <dbReference type="EMBL" id="KAF9145549.1"/>
    </source>
</evidence>
<sequence>MIEERQFKCRNWIGFFLPLFTVMSDPRLAFLQEGSAPILFVAWLALAFEWHSAFSDTMITKAHGYTPDAVYANRVGCSYGDSACNLLSWYIASLFGTSFCFFVELIFIIYIQHREQWCDFFVGLFCRIFRLRTILTAGSGPSSDSTACAASACASEETIDLETYGNTFSNGPNGTSPAGAQTPTTFDTLTFPWSRLPSRIPTTPSNANELNGSTSLCSRTPTSQFVLGQDDVADSAQDHCHQQAIGEDEVLEILSTNHTYPSREGEESSFDVFGPPRVNNPRPITRSFTSVASMLSPDMCGPRSRADTPYPHHVPYLPCEPTVTRIFMVHSIEYGKDPFMSTAAAVTAADQVDAQGAVDCVIHTISFPQSQFAITAAIKCAVQLESQSPSSPQPQSAVAAIEVAIEENAQSFSSSTQPQEVSEVEATVSDYNADAEDDVAEEVGSRYGRYDLDEYKKLLHERRMRAYFTIARPQMLELAKYVNDPLPECPQQ</sequence>
<evidence type="ECO:0000256" key="1">
    <source>
        <dbReference type="SAM" id="Phobius"/>
    </source>
</evidence>
<name>A0A9P5V877_9FUNG</name>
<feature type="transmembrane region" description="Helical" evidence="1">
    <location>
        <begin position="89"/>
        <end position="111"/>
    </location>
</feature>
<dbReference type="EMBL" id="JAAAUQ010000950">
    <property type="protein sequence ID" value="KAF9145549.1"/>
    <property type="molecule type" value="Genomic_DNA"/>
</dbReference>
<organism evidence="2 3">
    <name type="scientific">Linnemannia schmuckeri</name>
    <dbReference type="NCBI Taxonomy" id="64567"/>
    <lineage>
        <taxon>Eukaryota</taxon>
        <taxon>Fungi</taxon>
        <taxon>Fungi incertae sedis</taxon>
        <taxon>Mucoromycota</taxon>
        <taxon>Mortierellomycotina</taxon>
        <taxon>Mortierellomycetes</taxon>
        <taxon>Mortierellales</taxon>
        <taxon>Mortierellaceae</taxon>
        <taxon>Linnemannia</taxon>
    </lineage>
</organism>
<dbReference type="AlphaFoldDB" id="A0A9P5V877"/>
<protein>
    <submittedName>
        <fullName evidence="2">Uncharacterized protein</fullName>
    </submittedName>
</protein>
<proteinExistence type="predicted"/>
<gene>
    <name evidence="2" type="ORF">BG015_011864</name>
</gene>
<dbReference type="OrthoDB" id="2404645at2759"/>